<feature type="domain" description="Major facilitator superfamily (MFS) profile" evidence="9">
    <location>
        <begin position="101"/>
        <end position="524"/>
    </location>
</feature>
<dbReference type="KEGG" id="apuu:APUU_51476A"/>
<dbReference type="Pfam" id="PF07690">
    <property type="entry name" value="MFS_1"/>
    <property type="match status" value="1"/>
</dbReference>
<organism evidence="10 11">
    <name type="scientific">Aspergillus puulaauensis</name>
    <dbReference type="NCBI Taxonomy" id="1220207"/>
    <lineage>
        <taxon>Eukaryota</taxon>
        <taxon>Fungi</taxon>
        <taxon>Dikarya</taxon>
        <taxon>Ascomycota</taxon>
        <taxon>Pezizomycotina</taxon>
        <taxon>Eurotiomycetes</taxon>
        <taxon>Eurotiomycetidae</taxon>
        <taxon>Eurotiales</taxon>
        <taxon>Aspergillaceae</taxon>
        <taxon>Aspergillus</taxon>
    </lineage>
</organism>
<feature type="region of interest" description="Disordered" evidence="7">
    <location>
        <begin position="1"/>
        <end position="20"/>
    </location>
</feature>
<evidence type="ECO:0000256" key="6">
    <source>
        <dbReference type="ARBA" id="ARBA00023136"/>
    </source>
</evidence>
<dbReference type="GeneID" id="64976770"/>
<dbReference type="AlphaFoldDB" id="A0A7R7XS83"/>
<evidence type="ECO:0000256" key="4">
    <source>
        <dbReference type="ARBA" id="ARBA00022692"/>
    </source>
</evidence>
<dbReference type="EMBL" id="AP024447">
    <property type="protein sequence ID" value="BCS26765.1"/>
    <property type="molecule type" value="Genomic_DNA"/>
</dbReference>
<dbReference type="Gene3D" id="1.20.1250.20">
    <property type="entry name" value="MFS general substrate transporter like domains"/>
    <property type="match status" value="2"/>
</dbReference>
<dbReference type="OrthoDB" id="2962993at2759"/>
<dbReference type="GO" id="GO:0016020">
    <property type="term" value="C:membrane"/>
    <property type="evidence" value="ECO:0007669"/>
    <property type="project" value="UniProtKB-SubCell"/>
</dbReference>
<protein>
    <recommendedName>
        <fullName evidence="9">Major facilitator superfamily (MFS) profile domain-containing protein</fullName>
    </recommendedName>
</protein>
<name>A0A7R7XS83_9EURO</name>
<feature type="transmembrane region" description="Helical" evidence="8">
    <location>
        <begin position="228"/>
        <end position="249"/>
    </location>
</feature>
<keyword evidence="11" id="KW-1185">Reference proteome</keyword>
<evidence type="ECO:0000256" key="8">
    <source>
        <dbReference type="SAM" id="Phobius"/>
    </source>
</evidence>
<dbReference type="PROSITE" id="PS50850">
    <property type="entry name" value="MFS"/>
    <property type="match status" value="1"/>
</dbReference>
<feature type="transmembrane region" description="Helical" evidence="8">
    <location>
        <begin position="194"/>
        <end position="216"/>
    </location>
</feature>
<comment type="subcellular location">
    <subcellularLocation>
        <location evidence="1">Membrane</location>
        <topology evidence="1">Multi-pass membrane protein</topology>
    </subcellularLocation>
</comment>
<comment type="similarity">
    <text evidence="2">Belongs to the major facilitator superfamily.</text>
</comment>
<evidence type="ECO:0000256" key="3">
    <source>
        <dbReference type="ARBA" id="ARBA00022448"/>
    </source>
</evidence>
<keyword evidence="3" id="KW-0813">Transport</keyword>
<feature type="transmembrane region" description="Helical" evidence="8">
    <location>
        <begin position="426"/>
        <end position="444"/>
    </location>
</feature>
<keyword evidence="5 8" id="KW-1133">Transmembrane helix</keyword>
<evidence type="ECO:0000313" key="11">
    <source>
        <dbReference type="Proteomes" id="UP000654913"/>
    </source>
</evidence>
<feature type="transmembrane region" description="Helical" evidence="8">
    <location>
        <begin position="168"/>
        <end position="188"/>
    </location>
</feature>
<feature type="transmembrane region" description="Helical" evidence="8">
    <location>
        <begin position="401"/>
        <end position="420"/>
    </location>
</feature>
<dbReference type="PANTHER" id="PTHR43791:SF79">
    <property type="entry name" value="MAJOR FACILITATOR SUPERFAMILY (MFS) PROFILE DOMAIN-CONTAINING PROTEIN"/>
    <property type="match status" value="1"/>
</dbReference>
<reference evidence="10" key="1">
    <citation type="submission" date="2021-01" db="EMBL/GenBank/DDBJ databases">
        <authorList>
            <consortium name="Aspergillus puulaauensis MK2 genome sequencing consortium"/>
            <person name="Kazuki M."/>
            <person name="Futagami T."/>
        </authorList>
    </citation>
    <scope>NUCLEOTIDE SEQUENCE</scope>
    <source>
        <strain evidence="10">MK2</strain>
    </source>
</reference>
<evidence type="ECO:0000259" key="9">
    <source>
        <dbReference type="PROSITE" id="PS50850"/>
    </source>
</evidence>
<dbReference type="RefSeq" id="XP_041558959.1">
    <property type="nucleotide sequence ID" value="XM_041706588.1"/>
</dbReference>
<evidence type="ECO:0000313" key="10">
    <source>
        <dbReference type="EMBL" id="BCS26765.1"/>
    </source>
</evidence>
<dbReference type="FunFam" id="1.20.1250.20:FF:000034">
    <property type="entry name" value="MFS general substrate transporter"/>
    <property type="match status" value="1"/>
</dbReference>
<accession>A0A7R7XS83</accession>
<keyword evidence="4 8" id="KW-0812">Transmembrane</keyword>
<feature type="transmembrane region" description="Helical" evidence="8">
    <location>
        <begin position="465"/>
        <end position="485"/>
    </location>
</feature>
<feature type="transmembrane region" description="Helical" evidence="8">
    <location>
        <begin position="377"/>
        <end position="394"/>
    </location>
</feature>
<feature type="transmembrane region" description="Helical" evidence="8">
    <location>
        <begin position="261"/>
        <end position="283"/>
    </location>
</feature>
<reference evidence="10" key="2">
    <citation type="submission" date="2021-02" db="EMBL/GenBank/DDBJ databases">
        <title>Aspergillus puulaauensis MK2 genome sequence.</title>
        <authorList>
            <person name="Futagami T."/>
            <person name="Mori K."/>
            <person name="Kadooka C."/>
            <person name="Tanaka T."/>
        </authorList>
    </citation>
    <scope>NUCLEOTIDE SEQUENCE</scope>
    <source>
        <strain evidence="10">MK2</strain>
    </source>
</reference>
<dbReference type="FunFam" id="1.20.1250.20:FF:000013">
    <property type="entry name" value="MFS general substrate transporter"/>
    <property type="match status" value="1"/>
</dbReference>
<feature type="transmembrane region" description="Helical" evidence="8">
    <location>
        <begin position="327"/>
        <end position="346"/>
    </location>
</feature>
<proteinExistence type="inferred from homology"/>
<evidence type="ECO:0000256" key="5">
    <source>
        <dbReference type="ARBA" id="ARBA00022989"/>
    </source>
</evidence>
<evidence type="ECO:0000256" key="2">
    <source>
        <dbReference type="ARBA" id="ARBA00008335"/>
    </source>
</evidence>
<feature type="compositionally biased region" description="Basic and acidic residues" evidence="7">
    <location>
        <begin position="1"/>
        <end position="11"/>
    </location>
</feature>
<dbReference type="Proteomes" id="UP000654913">
    <property type="component" value="Chromosome 5"/>
</dbReference>
<sequence length="555" mass="61363">MDETKSDKSDSNYDPMALPDPMGFPRSSYGQLYIVSIIGRVCTALKPIEPAGVGGKPSFTHSEDTADHGDSSGLTREELEFVREYPEGKRKKILRKVDLRLVPCLTLLYLLAFIDRGNIGNAKIEGLVGDIGLTDSEYRTCLSIFYVPYILFEIPSNHYLNKMQRPSIYIATIVVAWGLVMTFCGLVQNFGGLLIIRILLGATESGFFPGAILIISKWYLPNETQTRIAVFYTASALAGAFSGMLAAGIAQMDGVGGLQGWRWIFLLEGIFTVILGLITYFWLIDTPSASASWLEPDEIRYLELRQRADPSRRAASRETSRSDTRKALVAVITDWQIWMHGIIYWSNTVPNNALKFTMPQIVRNMGFTATRAQLLTIPPYCIGALSAFLSSVFADRFSWRLPFIVGPQLIVIIAYSVLASKADSNNIAASYIGVCLACLGLYPINPCGNAWNLNNLAGPTKRTMGIAFMLCIGNIGGIISGFIFIDEEKPKYPTGFGTSLGFVAAGIVACFVLEAVYIWINKARARMPEEDVFARYTLQELDAMGDRSPLYQYTL</sequence>
<evidence type="ECO:0000256" key="7">
    <source>
        <dbReference type="SAM" id="MobiDB-lite"/>
    </source>
</evidence>
<dbReference type="PANTHER" id="PTHR43791">
    <property type="entry name" value="PERMEASE-RELATED"/>
    <property type="match status" value="1"/>
</dbReference>
<dbReference type="InterPro" id="IPR011701">
    <property type="entry name" value="MFS"/>
</dbReference>
<dbReference type="SUPFAM" id="SSF103473">
    <property type="entry name" value="MFS general substrate transporter"/>
    <property type="match status" value="1"/>
</dbReference>
<dbReference type="InterPro" id="IPR020846">
    <property type="entry name" value="MFS_dom"/>
</dbReference>
<evidence type="ECO:0000256" key="1">
    <source>
        <dbReference type="ARBA" id="ARBA00004141"/>
    </source>
</evidence>
<keyword evidence="6 8" id="KW-0472">Membrane</keyword>
<feature type="transmembrane region" description="Helical" evidence="8">
    <location>
        <begin position="497"/>
        <end position="520"/>
    </location>
</feature>
<dbReference type="GO" id="GO:0022857">
    <property type="term" value="F:transmembrane transporter activity"/>
    <property type="evidence" value="ECO:0007669"/>
    <property type="project" value="InterPro"/>
</dbReference>
<gene>
    <name evidence="10" type="ORF">APUU_51476A</name>
</gene>
<dbReference type="InterPro" id="IPR036259">
    <property type="entry name" value="MFS_trans_sf"/>
</dbReference>